<dbReference type="CDD" id="cd08977">
    <property type="entry name" value="SusD"/>
    <property type="match status" value="1"/>
</dbReference>
<keyword evidence="9" id="KW-1185">Reference proteome</keyword>
<evidence type="ECO:0008006" key="10">
    <source>
        <dbReference type="Google" id="ProtNLM"/>
    </source>
</evidence>
<evidence type="ECO:0000259" key="6">
    <source>
        <dbReference type="Pfam" id="PF07980"/>
    </source>
</evidence>
<evidence type="ECO:0000256" key="1">
    <source>
        <dbReference type="ARBA" id="ARBA00004442"/>
    </source>
</evidence>
<dbReference type="STRING" id="1797110.A3841_07530"/>
<dbReference type="SUPFAM" id="SSF48452">
    <property type="entry name" value="TPR-like"/>
    <property type="match status" value="1"/>
</dbReference>
<evidence type="ECO:0000313" key="9">
    <source>
        <dbReference type="Proteomes" id="UP000186551"/>
    </source>
</evidence>
<dbReference type="AlphaFoldDB" id="A0A1Q5PI22"/>
<comment type="caution">
    <text evidence="8">The sequence shown here is derived from an EMBL/GenBank/DDBJ whole genome shotgun (WGS) entry which is preliminary data.</text>
</comment>
<evidence type="ECO:0000259" key="7">
    <source>
        <dbReference type="Pfam" id="PF14322"/>
    </source>
</evidence>
<comment type="similarity">
    <text evidence="2">Belongs to the SusD family.</text>
</comment>
<dbReference type="Gene3D" id="1.25.40.390">
    <property type="match status" value="1"/>
</dbReference>
<dbReference type="InterPro" id="IPR011990">
    <property type="entry name" value="TPR-like_helical_dom_sf"/>
</dbReference>
<reference evidence="8 9" key="1">
    <citation type="submission" date="2016-03" db="EMBL/GenBank/DDBJ databases">
        <title>Genome sequence of Pontibacter sp. nov., of the family cytophagaceae, isolated from marine sediment of the Yellow Sea, China.</title>
        <authorList>
            <person name="Zhang G."/>
            <person name="Zhang R."/>
        </authorList>
    </citation>
    <scope>NUCLEOTIDE SEQUENCE [LARGE SCALE GENOMIC DNA]</scope>
    <source>
        <strain evidence="8 9">S10-8</strain>
    </source>
</reference>
<feature type="domain" description="RagB/SusD" evidence="6">
    <location>
        <begin position="336"/>
        <end position="494"/>
    </location>
</feature>
<feature type="domain" description="SusD-like N-terminal" evidence="7">
    <location>
        <begin position="94"/>
        <end position="224"/>
    </location>
</feature>
<keyword evidence="5" id="KW-0998">Cell outer membrane</keyword>
<keyword evidence="3" id="KW-0732">Signal</keyword>
<keyword evidence="4" id="KW-0472">Membrane</keyword>
<proteinExistence type="inferred from homology"/>
<dbReference type="OrthoDB" id="9792139at2"/>
<evidence type="ECO:0000256" key="5">
    <source>
        <dbReference type="ARBA" id="ARBA00023237"/>
    </source>
</evidence>
<dbReference type="RefSeq" id="WP_073850308.1">
    <property type="nucleotide sequence ID" value="NZ_LVWA01000002.1"/>
</dbReference>
<gene>
    <name evidence="8" type="ORF">A3841_07530</name>
</gene>
<evidence type="ECO:0000256" key="2">
    <source>
        <dbReference type="ARBA" id="ARBA00006275"/>
    </source>
</evidence>
<dbReference type="GO" id="GO:0009279">
    <property type="term" value="C:cell outer membrane"/>
    <property type="evidence" value="ECO:0007669"/>
    <property type="project" value="UniProtKB-SubCell"/>
</dbReference>
<name>A0A1Q5PI22_9BACT</name>
<dbReference type="Pfam" id="PF14322">
    <property type="entry name" value="SusD-like_3"/>
    <property type="match status" value="1"/>
</dbReference>
<evidence type="ECO:0000256" key="3">
    <source>
        <dbReference type="ARBA" id="ARBA00022729"/>
    </source>
</evidence>
<dbReference type="PROSITE" id="PS51257">
    <property type="entry name" value="PROKAR_LIPOPROTEIN"/>
    <property type="match status" value="1"/>
</dbReference>
<evidence type="ECO:0000313" key="8">
    <source>
        <dbReference type="EMBL" id="OKL41861.1"/>
    </source>
</evidence>
<sequence length="495" mass="54881">MKTKIHTILAMGLLGVFSACTDLDEEPVGLLAPESFFKTHGDAEAAVLSGYGLMAREEYYGRRLTMSLQLLSDMGTIGDQGTAASRRQLDRFIFEAGNDNIEHIWNSSYAIIGAANAAIEGIKRVEMPEANRNALDAEARAIRALAYSHLVQLFGDVPKIDYFIDTPEEIEAVKTISKSPAAEIYQLIISDLESTYDALPDGYAGDVRSRATKGSALTLLASLHLTLGNWEKAAEYSQMVINNKGNFGYKLMADFNDLWDATNGDMAEHVWTVDFLGQVGTSNFNVDYISAITGVRGASMQGWSVVVASPGAYDSFKDEDLRKAATFITEAAHGKNTKPWTDFQDPYVHTAKWALKPGDAQSTGARSDHNLVLFRYAEVLLIAAEALNEANGGPTAEAYEYINEVRRRAGYTEDLAGLSQEEFRAAVREERRVELAFEWKRWYDLKRWDMVPEAFTGPDSFEPQANAQEFHKLLPIPQAELSRNKNLLPQNPGYN</sequence>
<accession>A0A1Q5PI22</accession>
<dbReference type="EMBL" id="LVWA01000002">
    <property type="protein sequence ID" value="OKL41861.1"/>
    <property type="molecule type" value="Genomic_DNA"/>
</dbReference>
<organism evidence="8 9">
    <name type="scientific">Pontibacter flavimaris</name>
    <dbReference type="NCBI Taxonomy" id="1797110"/>
    <lineage>
        <taxon>Bacteria</taxon>
        <taxon>Pseudomonadati</taxon>
        <taxon>Bacteroidota</taxon>
        <taxon>Cytophagia</taxon>
        <taxon>Cytophagales</taxon>
        <taxon>Hymenobacteraceae</taxon>
        <taxon>Pontibacter</taxon>
    </lineage>
</organism>
<evidence type="ECO:0000256" key="4">
    <source>
        <dbReference type="ARBA" id="ARBA00023136"/>
    </source>
</evidence>
<dbReference type="InterPro" id="IPR033985">
    <property type="entry name" value="SusD-like_N"/>
</dbReference>
<protein>
    <recommendedName>
        <fullName evidence="10">RagB/SusD family nutrient uptake outer membrane protein</fullName>
    </recommendedName>
</protein>
<comment type="subcellular location">
    <subcellularLocation>
        <location evidence="1">Cell outer membrane</location>
    </subcellularLocation>
</comment>
<dbReference type="Pfam" id="PF07980">
    <property type="entry name" value="SusD_RagB"/>
    <property type="match status" value="1"/>
</dbReference>
<dbReference type="Proteomes" id="UP000186551">
    <property type="component" value="Unassembled WGS sequence"/>
</dbReference>
<dbReference type="InterPro" id="IPR012944">
    <property type="entry name" value="SusD_RagB_dom"/>
</dbReference>